<evidence type="ECO:0000313" key="2">
    <source>
        <dbReference type="EMBL" id="CAD1829465.1"/>
    </source>
</evidence>
<dbReference type="EMBL" id="LR862147">
    <property type="protein sequence ID" value="CAD1829465.1"/>
    <property type="molecule type" value="Genomic_DNA"/>
</dbReference>
<protein>
    <submittedName>
        <fullName evidence="2">Uncharacterized protein</fullName>
    </submittedName>
</protein>
<sequence>MRGGIRGWRAYGSVGGHGGGGSSWRVRGSRSGSAGPPHPAGQGKEAGRGRGRHNATIVRTLQALRIQRGQESRVLSVEYRYLSEVPEPHCVPEWAALGFEKWVLRTGTESSLDITILAANTLHLPNEDPSHDLSIWRRTNRTSPNNGFSHDSATWRHPYRTYPAMVSVNPGGLIHNRLNHPAAKSSHTPRQWFKPRVVISR</sequence>
<feature type="compositionally biased region" description="Low complexity" evidence="1">
    <location>
        <begin position="23"/>
        <end position="35"/>
    </location>
</feature>
<organism evidence="2">
    <name type="scientific">Ananas comosus var. bracteatus</name>
    <name type="common">red pineapple</name>
    <dbReference type="NCBI Taxonomy" id="296719"/>
    <lineage>
        <taxon>Eukaryota</taxon>
        <taxon>Viridiplantae</taxon>
        <taxon>Streptophyta</taxon>
        <taxon>Embryophyta</taxon>
        <taxon>Tracheophyta</taxon>
        <taxon>Spermatophyta</taxon>
        <taxon>Magnoliopsida</taxon>
        <taxon>Liliopsida</taxon>
        <taxon>Poales</taxon>
        <taxon>Bromeliaceae</taxon>
        <taxon>Bromelioideae</taxon>
        <taxon>Ananas</taxon>
    </lineage>
</organism>
<proteinExistence type="predicted"/>
<reference evidence="2" key="1">
    <citation type="submission" date="2020-07" db="EMBL/GenBank/DDBJ databases">
        <authorList>
            <person name="Lin J."/>
        </authorList>
    </citation>
    <scope>NUCLEOTIDE SEQUENCE</scope>
</reference>
<feature type="region of interest" description="Disordered" evidence="1">
    <location>
        <begin position="16"/>
        <end position="53"/>
    </location>
</feature>
<evidence type="ECO:0000256" key="1">
    <source>
        <dbReference type="SAM" id="MobiDB-lite"/>
    </source>
</evidence>
<name>A0A6V7PF52_ANACO</name>
<dbReference type="AlphaFoldDB" id="A0A6V7PF52"/>
<accession>A0A6V7PF52</accession>
<gene>
    <name evidence="2" type="ORF">CB5_LOCUS12676</name>
</gene>